<dbReference type="PROSITE" id="PS51257">
    <property type="entry name" value="PROKAR_LIPOPROTEIN"/>
    <property type="match status" value="1"/>
</dbReference>
<accession>A0A942TBZ1</accession>
<dbReference type="AlphaFoldDB" id="A0A942TBZ1"/>
<dbReference type="Proteomes" id="UP000681414">
    <property type="component" value="Unassembled WGS sequence"/>
</dbReference>
<name>A0A942TBZ1_9BACI</name>
<feature type="signal peptide" evidence="2">
    <location>
        <begin position="1"/>
        <end position="26"/>
    </location>
</feature>
<protein>
    <submittedName>
        <fullName evidence="3">ABC transporter substrate-binding protein</fullName>
    </submittedName>
</protein>
<keyword evidence="4" id="KW-1185">Reference proteome</keyword>
<dbReference type="CDD" id="cd06325">
    <property type="entry name" value="PBP1_ABC_unchar_transporter"/>
    <property type="match status" value="1"/>
</dbReference>
<gene>
    <name evidence="3" type="ORF">KHA97_00300</name>
</gene>
<dbReference type="Pfam" id="PF04392">
    <property type="entry name" value="ABC_sub_bind"/>
    <property type="match status" value="1"/>
</dbReference>
<feature type="compositionally biased region" description="Low complexity" evidence="1">
    <location>
        <begin position="40"/>
        <end position="52"/>
    </location>
</feature>
<keyword evidence="2" id="KW-0732">Signal</keyword>
<dbReference type="Gene3D" id="3.40.50.2300">
    <property type="match status" value="2"/>
</dbReference>
<dbReference type="EMBL" id="JAGYPG010000001">
    <property type="protein sequence ID" value="MBS4193507.1"/>
    <property type="molecule type" value="Genomic_DNA"/>
</dbReference>
<feature type="chain" id="PRO_5038614913" evidence="2">
    <location>
        <begin position="27"/>
        <end position="345"/>
    </location>
</feature>
<sequence length="345" mass="36842">MKVSLNKLAILLFGVVLMLAACGTNSAQKEEEQNQGGGSQQEENQNENQNEEPAQKFKIGVTQIVEHDSLNAAFDGFKKAIEDAGLDVEWDVQNALGEPSNNPTIAANLVNAGVDLIFANSTPSAQSVASETQDIPIVFTSVTDAVGAELVESMEKPGGNVTGTIDNHPEAIPNTIKFLKEQLNAKNVGMVFNSGEQNSRAQIDIAKKTAEELGIKIVEASVSTSAEVKQATESLLGKVDSLYVITDNTVVSALDSVVDVANSNKLPLMVGEFDSVRNGGLGAYGFEYYDIGYEAGQMAVKILKDGVKPADIPAQVPQNLKLVMNKETAETIGLEIKDEWNAELE</sequence>
<evidence type="ECO:0000256" key="1">
    <source>
        <dbReference type="SAM" id="MobiDB-lite"/>
    </source>
</evidence>
<reference evidence="3 4" key="1">
    <citation type="submission" date="2021-05" db="EMBL/GenBank/DDBJ databases">
        <title>Novel Bacillus species.</title>
        <authorList>
            <person name="Liu G."/>
        </authorList>
    </citation>
    <scope>NUCLEOTIDE SEQUENCE [LARGE SCALE GENOMIC DNA]</scope>
    <source>
        <strain evidence="4">FJAT-49780</strain>
    </source>
</reference>
<dbReference type="RefSeq" id="WP_213122810.1">
    <property type="nucleotide sequence ID" value="NZ_JAGYPG010000001.1"/>
</dbReference>
<proteinExistence type="predicted"/>
<dbReference type="PANTHER" id="PTHR35271:SF1">
    <property type="entry name" value="ABC TRANSPORTER, SUBSTRATE-BINDING LIPOPROTEIN"/>
    <property type="match status" value="1"/>
</dbReference>
<evidence type="ECO:0000313" key="3">
    <source>
        <dbReference type="EMBL" id="MBS4193507.1"/>
    </source>
</evidence>
<organism evidence="3 4">
    <name type="scientific">Lederbergia citri</name>
    <dbReference type="NCBI Taxonomy" id="2833580"/>
    <lineage>
        <taxon>Bacteria</taxon>
        <taxon>Bacillati</taxon>
        <taxon>Bacillota</taxon>
        <taxon>Bacilli</taxon>
        <taxon>Bacillales</taxon>
        <taxon>Bacillaceae</taxon>
        <taxon>Lederbergia</taxon>
    </lineage>
</organism>
<dbReference type="InterPro" id="IPR028082">
    <property type="entry name" value="Peripla_BP_I"/>
</dbReference>
<dbReference type="SUPFAM" id="SSF53822">
    <property type="entry name" value="Periplasmic binding protein-like I"/>
    <property type="match status" value="1"/>
</dbReference>
<dbReference type="InterPro" id="IPR007487">
    <property type="entry name" value="ABC_transpt-TYRBP-like"/>
</dbReference>
<comment type="caution">
    <text evidence="3">The sequence shown here is derived from an EMBL/GenBank/DDBJ whole genome shotgun (WGS) entry which is preliminary data.</text>
</comment>
<feature type="region of interest" description="Disordered" evidence="1">
    <location>
        <begin position="28"/>
        <end position="53"/>
    </location>
</feature>
<dbReference type="PANTHER" id="PTHR35271">
    <property type="entry name" value="ABC TRANSPORTER, SUBSTRATE-BINDING LIPOPROTEIN-RELATED"/>
    <property type="match status" value="1"/>
</dbReference>
<evidence type="ECO:0000313" key="4">
    <source>
        <dbReference type="Proteomes" id="UP000681414"/>
    </source>
</evidence>
<evidence type="ECO:0000256" key="2">
    <source>
        <dbReference type="SAM" id="SignalP"/>
    </source>
</evidence>